<evidence type="ECO:0000313" key="7">
    <source>
        <dbReference type="Proteomes" id="UP000248764"/>
    </source>
</evidence>
<keyword evidence="1" id="KW-0805">Transcription regulation</keyword>
<dbReference type="PRINTS" id="PR00455">
    <property type="entry name" value="HTHTETR"/>
</dbReference>
<keyword evidence="2 4" id="KW-0238">DNA-binding</keyword>
<organism evidence="6 7">
    <name type="scientific">Jiangella anatolica</name>
    <dbReference type="NCBI Taxonomy" id="2670374"/>
    <lineage>
        <taxon>Bacteria</taxon>
        <taxon>Bacillati</taxon>
        <taxon>Actinomycetota</taxon>
        <taxon>Actinomycetes</taxon>
        <taxon>Jiangellales</taxon>
        <taxon>Jiangellaceae</taxon>
        <taxon>Jiangella</taxon>
    </lineage>
</organism>
<keyword evidence="7" id="KW-1185">Reference proteome</keyword>
<dbReference type="Pfam" id="PF00440">
    <property type="entry name" value="TetR_N"/>
    <property type="match status" value="1"/>
</dbReference>
<dbReference type="Pfam" id="PF14246">
    <property type="entry name" value="TetR_C_7"/>
    <property type="match status" value="1"/>
</dbReference>
<accession>A0A2W2B827</accession>
<dbReference type="PANTHER" id="PTHR30055:SF234">
    <property type="entry name" value="HTH-TYPE TRANSCRIPTIONAL REGULATOR BETI"/>
    <property type="match status" value="1"/>
</dbReference>
<dbReference type="InterPro" id="IPR001647">
    <property type="entry name" value="HTH_TetR"/>
</dbReference>
<dbReference type="Gene3D" id="1.10.10.60">
    <property type="entry name" value="Homeodomain-like"/>
    <property type="match status" value="1"/>
</dbReference>
<dbReference type="InterPro" id="IPR039536">
    <property type="entry name" value="TetR_C_Proteobacteria"/>
</dbReference>
<dbReference type="EMBL" id="POTW01000023">
    <property type="protein sequence ID" value="PZF83641.1"/>
    <property type="molecule type" value="Genomic_DNA"/>
</dbReference>
<dbReference type="GO" id="GO:0000976">
    <property type="term" value="F:transcription cis-regulatory region binding"/>
    <property type="evidence" value="ECO:0007669"/>
    <property type="project" value="TreeGrafter"/>
</dbReference>
<evidence type="ECO:0000256" key="3">
    <source>
        <dbReference type="ARBA" id="ARBA00023163"/>
    </source>
</evidence>
<comment type="caution">
    <text evidence="6">The sequence shown here is derived from an EMBL/GenBank/DDBJ whole genome shotgun (WGS) entry which is preliminary data.</text>
</comment>
<dbReference type="RefSeq" id="WP_111254885.1">
    <property type="nucleotide sequence ID" value="NZ_POTW01000023.1"/>
</dbReference>
<dbReference type="SUPFAM" id="SSF48498">
    <property type="entry name" value="Tetracyclin repressor-like, C-terminal domain"/>
    <property type="match status" value="1"/>
</dbReference>
<dbReference type="AlphaFoldDB" id="A0A2W2B827"/>
<dbReference type="SUPFAM" id="SSF46689">
    <property type="entry name" value="Homeodomain-like"/>
    <property type="match status" value="1"/>
</dbReference>
<dbReference type="PROSITE" id="PS50977">
    <property type="entry name" value="HTH_TETR_2"/>
    <property type="match status" value="1"/>
</dbReference>
<dbReference type="Proteomes" id="UP000248764">
    <property type="component" value="Unassembled WGS sequence"/>
</dbReference>
<protein>
    <submittedName>
        <fullName evidence="6">TetR family transcriptional regulator</fullName>
    </submittedName>
</protein>
<evidence type="ECO:0000256" key="4">
    <source>
        <dbReference type="PROSITE-ProRule" id="PRU00335"/>
    </source>
</evidence>
<dbReference type="GO" id="GO:0003700">
    <property type="term" value="F:DNA-binding transcription factor activity"/>
    <property type="evidence" value="ECO:0007669"/>
    <property type="project" value="TreeGrafter"/>
</dbReference>
<sequence>MATSGRTPGSTPRSAARGEAREEAILAAAAAILEEDGVAALTTRRIAERARASKETLYARFGGRRGLLEALVQRQSGGTNALLRQALEGPADAPVRGVLLAAIAGLLTLLTGPRSLALNRAAIAGVPADTDLAAVLYQRGRATTGPLFEAVLARATESGELDCPDPAEAFGVLFGLAVRDAQITALLGAGPAWTGATVEDRAAQAVELFYRLYARR</sequence>
<evidence type="ECO:0000313" key="6">
    <source>
        <dbReference type="EMBL" id="PZF83641.1"/>
    </source>
</evidence>
<dbReference type="InterPro" id="IPR009057">
    <property type="entry name" value="Homeodomain-like_sf"/>
</dbReference>
<dbReference type="PANTHER" id="PTHR30055">
    <property type="entry name" value="HTH-TYPE TRANSCRIPTIONAL REGULATOR RUTR"/>
    <property type="match status" value="1"/>
</dbReference>
<evidence type="ECO:0000259" key="5">
    <source>
        <dbReference type="PROSITE" id="PS50977"/>
    </source>
</evidence>
<gene>
    <name evidence="6" type="ORF">C1I92_11945</name>
</gene>
<keyword evidence="3" id="KW-0804">Transcription</keyword>
<dbReference type="InterPro" id="IPR050109">
    <property type="entry name" value="HTH-type_TetR-like_transc_reg"/>
</dbReference>
<evidence type="ECO:0000256" key="1">
    <source>
        <dbReference type="ARBA" id="ARBA00023015"/>
    </source>
</evidence>
<proteinExistence type="predicted"/>
<dbReference type="Gene3D" id="1.10.357.10">
    <property type="entry name" value="Tetracycline Repressor, domain 2"/>
    <property type="match status" value="1"/>
</dbReference>
<feature type="domain" description="HTH tetR-type" evidence="5">
    <location>
        <begin position="19"/>
        <end position="79"/>
    </location>
</feature>
<feature type="DNA-binding region" description="H-T-H motif" evidence="4">
    <location>
        <begin position="42"/>
        <end position="61"/>
    </location>
</feature>
<evidence type="ECO:0000256" key="2">
    <source>
        <dbReference type="ARBA" id="ARBA00023125"/>
    </source>
</evidence>
<reference evidence="6 7" key="1">
    <citation type="submission" date="2018-01" db="EMBL/GenBank/DDBJ databases">
        <title>Draft genome sequence of Jiangella sp. GTF31.</title>
        <authorList>
            <person name="Sahin N."/>
            <person name="Ay H."/>
            <person name="Saygin H."/>
        </authorList>
    </citation>
    <scope>NUCLEOTIDE SEQUENCE [LARGE SCALE GENOMIC DNA]</scope>
    <source>
        <strain evidence="6 7">GTF31</strain>
    </source>
</reference>
<name>A0A2W2B827_9ACTN</name>
<dbReference type="InterPro" id="IPR036271">
    <property type="entry name" value="Tet_transcr_reg_TetR-rel_C_sf"/>
</dbReference>